<reference evidence="3 4" key="1">
    <citation type="submission" date="2015-01" db="EMBL/GenBank/DDBJ databases">
        <title>Genome of allotetraploid Gossypium barbadense reveals genomic plasticity and fiber elongation in cotton evolution.</title>
        <authorList>
            <person name="Chen X."/>
            <person name="Liu X."/>
            <person name="Zhao B."/>
            <person name="Zheng H."/>
            <person name="Hu Y."/>
            <person name="Lu G."/>
            <person name="Yang C."/>
            <person name="Chen J."/>
            <person name="Shan C."/>
            <person name="Zhang L."/>
            <person name="Zhou Y."/>
            <person name="Wang L."/>
            <person name="Guo W."/>
            <person name="Bai Y."/>
            <person name="Ruan J."/>
            <person name="Shangguan X."/>
            <person name="Mao Y."/>
            <person name="Jiang J."/>
            <person name="Zhu Y."/>
            <person name="Lei J."/>
            <person name="Kang H."/>
            <person name="Chen S."/>
            <person name="He X."/>
            <person name="Wang R."/>
            <person name="Wang Y."/>
            <person name="Chen J."/>
            <person name="Wang L."/>
            <person name="Yu S."/>
            <person name="Wang B."/>
            <person name="Wei J."/>
            <person name="Song S."/>
            <person name="Lu X."/>
            <person name="Gao Z."/>
            <person name="Gu W."/>
            <person name="Deng X."/>
            <person name="Ma D."/>
            <person name="Wang S."/>
            <person name="Liang W."/>
            <person name="Fang L."/>
            <person name="Cai C."/>
            <person name="Zhu X."/>
            <person name="Zhou B."/>
            <person name="Zhang Y."/>
            <person name="Chen Z."/>
            <person name="Xu S."/>
            <person name="Zhu R."/>
            <person name="Wang S."/>
            <person name="Zhang T."/>
            <person name="Zhao G."/>
        </authorList>
    </citation>
    <scope>NUCLEOTIDE SEQUENCE [LARGE SCALE GENOMIC DNA]</scope>
    <source>
        <strain evidence="4">cv. Xinhai21</strain>
        <tissue evidence="3">Leaf</tissue>
    </source>
</reference>
<keyword evidence="1" id="KW-0472">Membrane</keyword>
<evidence type="ECO:0000313" key="4">
    <source>
        <dbReference type="Proteomes" id="UP000239757"/>
    </source>
</evidence>
<keyword evidence="1" id="KW-1133">Transmembrane helix</keyword>
<proteinExistence type="predicted"/>
<gene>
    <name evidence="3" type="ORF">GOBAR_AA16652</name>
</gene>
<evidence type="ECO:0000256" key="1">
    <source>
        <dbReference type="SAM" id="Phobius"/>
    </source>
</evidence>
<dbReference type="AlphaFoldDB" id="A0A2P5XKY2"/>
<dbReference type="EMBL" id="KZ664662">
    <property type="protein sequence ID" value="PPS04011.1"/>
    <property type="molecule type" value="Genomic_DNA"/>
</dbReference>
<dbReference type="Proteomes" id="UP000239757">
    <property type="component" value="Unassembled WGS sequence"/>
</dbReference>
<evidence type="ECO:0000256" key="2">
    <source>
        <dbReference type="SAM" id="SignalP"/>
    </source>
</evidence>
<name>A0A2P5XKY2_GOSBA</name>
<sequence length="80" mass="8402">MASPFLALLFLALHFALAFSLPAAGPAISLPPPAFPYPSPAVIFLVSPSGPSPSPFSGCFYFVSPIFFSLCLRARARGSK</sequence>
<protein>
    <submittedName>
        <fullName evidence="3">Uncharacterized protein</fullName>
    </submittedName>
</protein>
<accession>A0A2P5XKY2</accession>
<feature type="transmembrane region" description="Helical" evidence="1">
    <location>
        <begin position="53"/>
        <end position="72"/>
    </location>
</feature>
<keyword evidence="1" id="KW-0812">Transmembrane</keyword>
<keyword evidence="2" id="KW-0732">Signal</keyword>
<feature type="chain" id="PRO_5015171748" evidence="2">
    <location>
        <begin position="19"/>
        <end position="80"/>
    </location>
</feature>
<organism evidence="3 4">
    <name type="scientific">Gossypium barbadense</name>
    <name type="common">Sea Island cotton</name>
    <name type="synonym">Hibiscus barbadensis</name>
    <dbReference type="NCBI Taxonomy" id="3634"/>
    <lineage>
        <taxon>Eukaryota</taxon>
        <taxon>Viridiplantae</taxon>
        <taxon>Streptophyta</taxon>
        <taxon>Embryophyta</taxon>
        <taxon>Tracheophyta</taxon>
        <taxon>Spermatophyta</taxon>
        <taxon>Magnoliopsida</taxon>
        <taxon>eudicotyledons</taxon>
        <taxon>Gunneridae</taxon>
        <taxon>Pentapetalae</taxon>
        <taxon>rosids</taxon>
        <taxon>malvids</taxon>
        <taxon>Malvales</taxon>
        <taxon>Malvaceae</taxon>
        <taxon>Malvoideae</taxon>
        <taxon>Gossypium</taxon>
    </lineage>
</organism>
<evidence type="ECO:0000313" key="3">
    <source>
        <dbReference type="EMBL" id="PPS04011.1"/>
    </source>
</evidence>
<feature type="signal peptide" evidence="2">
    <location>
        <begin position="1"/>
        <end position="18"/>
    </location>
</feature>